<accession>A0A8S3TEZ4</accession>
<proteinExistence type="predicted"/>
<sequence length="158" mass="18160">MEDDSNLECVSDFSTGSFTIDNRKHQLWNALNVQKDLIFRQCTTIIQVVVTILKLLQDKHDPKKILDKEHLRRSEYDFQLVVRLLTDGLKKMKDFSMECRAPGLKIQAHPSQILNAQNQNKHGKLEEIFSPDDRCTNGDCSEDLDDSNGSCGYLIPHR</sequence>
<evidence type="ECO:0000313" key="1">
    <source>
        <dbReference type="EMBL" id="CAG2229583.1"/>
    </source>
</evidence>
<reference evidence="1" key="1">
    <citation type="submission" date="2021-03" db="EMBL/GenBank/DDBJ databases">
        <authorList>
            <person name="Bekaert M."/>
        </authorList>
    </citation>
    <scope>NUCLEOTIDE SEQUENCE</scope>
</reference>
<organism evidence="1 2">
    <name type="scientific">Mytilus edulis</name>
    <name type="common">Blue mussel</name>
    <dbReference type="NCBI Taxonomy" id="6550"/>
    <lineage>
        <taxon>Eukaryota</taxon>
        <taxon>Metazoa</taxon>
        <taxon>Spiralia</taxon>
        <taxon>Lophotrochozoa</taxon>
        <taxon>Mollusca</taxon>
        <taxon>Bivalvia</taxon>
        <taxon>Autobranchia</taxon>
        <taxon>Pteriomorphia</taxon>
        <taxon>Mytilida</taxon>
        <taxon>Mytiloidea</taxon>
        <taxon>Mytilidae</taxon>
        <taxon>Mytilinae</taxon>
        <taxon>Mytilus</taxon>
    </lineage>
</organism>
<gene>
    <name evidence="1" type="ORF">MEDL_42477</name>
</gene>
<protein>
    <submittedName>
        <fullName evidence="1">Uncharacterized protein</fullName>
    </submittedName>
</protein>
<dbReference type="AlphaFoldDB" id="A0A8S3TEZ4"/>
<keyword evidence="2" id="KW-1185">Reference proteome</keyword>
<dbReference type="EMBL" id="CAJPWZ010002031">
    <property type="protein sequence ID" value="CAG2229583.1"/>
    <property type="molecule type" value="Genomic_DNA"/>
</dbReference>
<evidence type="ECO:0000313" key="2">
    <source>
        <dbReference type="Proteomes" id="UP000683360"/>
    </source>
</evidence>
<dbReference type="Proteomes" id="UP000683360">
    <property type="component" value="Unassembled WGS sequence"/>
</dbReference>
<comment type="caution">
    <text evidence="1">The sequence shown here is derived from an EMBL/GenBank/DDBJ whole genome shotgun (WGS) entry which is preliminary data.</text>
</comment>
<name>A0A8S3TEZ4_MYTED</name>